<organism evidence="1 2">
    <name type="scientific">Eremothecium gossypii (strain ATCC 10895 / CBS 109.51 / FGSC 9923 / NRRL Y-1056)</name>
    <name type="common">Yeast</name>
    <name type="synonym">Ashbya gossypii</name>
    <dbReference type="NCBI Taxonomy" id="284811"/>
    <lineage>
        <taxon>Eukaryota</taxon>
        <taxon>Fungi</taxon>
        <taxon>Dikarya</taxon>
        <taxon>Ascomycota</taxon>
        <taxon>Saccharomycotina</taxon>
        <taxon>Saccharomycetes</taxon>
        <taxon>Saccharomycetales</taxon>
        <taxon>Saccharomycetaceae</taxon>
        <taxon>Eremothecium</taxon>
    </lineage>
</organism>
<dbReference type="STRING" id="284811.Q753X0"/>
<dbReference type="InterPro" id="IPR016340">
    <property type="entry name" value="Ribosomal_mL60"/>
</dbReference>
<dbReference type="PANTHER" id="PTHR28271">
    <property type="entry name" value="54S RIBOSOMAL PROTEIN L31, MITOCHONDRIAL"/>
    <property type="match status" value="1"/>
</dbReference>
<dbReference type="HOGENOM" id="CLU_141719_0_0_1"/>
<dbReference type="Proteomes" id="UP000000591">
    <property type="component" value="Chromosome VI"/>
</dbReference>
<name>Q753X0_EREGS</name>
<evidence type="ECO:0000313" key="2">
    <source>
        <dbReference type="Proteomes" id="UP000000591"/>
    </source>
</evidence>
<dbReference type="EMBL" id="AE016819">
    <property type="protein sequence ID" value="AAS53573.2"/>
    <property type="molecule type" value="Genomic_DNA"/>
</dbReference>
<protein>
    <submittedName>
        <fullName evidence="1">AFR202Wp</fullName>
    </submittedName>
</protein>
<proteinExistence type="predicted"/>
<dbReference type="PANTHER" id="PTHR28271:SF1">
    <property type="entry name" value="LARGE RIBOSOMAL SUBUNIT PROTEIN ML60"/>
    <property type="match status" value="1"/>
</dbReference>
<reference evidence="2" key="2">
    <citation type="journal article" date="2013" name="G3 (Bethesda)">
        <title>Genomes of Ashbya fungi isolated from insects reveal four mating-type loci, numerous translocations, lack of transposons, and distinct gene duplications.</title>
        <authorList>
            <person name="Dietrich F.S."/>
            <person name="Voegeli S."/>
            <person name="Kuo S."/>
            <person name="Philippsen P."/>
        </authorList>
    </citation>
    <scope>GENOME REANNOTATION</scope>
    <source>
        <strain evidence="2">ATCC 10895 / CBS 109.51 / FGSC 9923 / NRRL Y-1056</strain>
    </source>
</reference>
<accession>Q753X0</accession>
<reference evidence="1 2" key="1">
    <citation type="journal article" date="2004" name="Science">
        <title>The Ashbya gossypii genome as a tool for mapping the ancient Saccharomyces cerevisiae genome.</title>
        <authorList>
            <person name="Dietrich F.S."/>
            <person name="Voegeli S."/>
            <person name="Brachat S."/>
            <person name="Lerch A."/>
            <person name="Gates K."/>
            <person name="Steiner S."/>
            <person name="Mohr C."/>
            <person name="Pohlmann R."/>
            <person name="Luedi P."/>
            <person name="Choi S."/>
            <person name="Wing R.A."/>
            <person name="Flavier A."/>
            <person name="Gaffney T.D."/>
            <person name="Philippsen P."/>
        </authorList>
    </citation>
    <scope>NUCLEOTIDE SEQUENCE [LARGE SCALE GENOMIC DNA]</scope>
    <source>
        <strain evidence="2">ATCC 10895 / CBS 109.51 / FGSC 9923 / NRRL Y-1056</strain>
    </source>
</reference>
<dbReference type="OMA" id="KYTVFDR"/>
<dbReference type="GO" id="GO:0003735">
    <property type="term" value="F:structural constituent of ribosome"/>
    <property type="evidence" value="ECO:0000318"/>
    <property type="project" value="GO_Central"/>
</dbReference>
<sequence length="133" mass="15518">MFGPFKSSQPLLGGLLWKIPWRMSAPQKQRQRRRLQAVDDVLKQLNLGLQIRKKLQSLPDLPFDALKQERVKKCVDIKQLRLLNDPAVFPAEHQMSPKDKYTVFNKSSRGYRKGAHKVPKWTKVSNRRNPANF</sequence>
<dbReference type="eggNOG" id="ENOG502S81F">
    <property type="taxonomic scope" value="Eukaryota"/>
</dbReference>
<dbReference type="GeneID" id="4622010"/>
<dbReference type="InParanoid" id="Q753X0"/>
<gene>
    <name evidence="1" type="ORF">AGOS_AFR202W</name>
</gene>
<dbReference type="OrthoDB" id="2332379at2759"/>
<dbReference type="GO" id="GO:0005762">
    <property type="term" value="C:mitochondrial large ribosomal subunit"/>
    <property type="evidence" value="ECO:0000318"/>
    <property type="project" value="GO_Central"/>
</dbReference>
<evidence type="ECO:0000313" key="1">
    <source>
        <dbReference type="EMBL" id="AAS53573.2"/>
    </source>
</evidence>
<dbReference type="KEGG" id="ago:AGOS_AFR202W"/>
<keyword evidence="2" id="KW-1185">Reference proteome</keyword>
<dbReference type="AlphaFoldDB" id="Q753X0"/>
<dbReference type="Pfam" id="PF09784">
    <property type="entry name" value="L31"/>
    <property type="match status" value="1"/>
</dbReference>
<dbReference type="FunCoup" id="Q753X0">
    <property type="interactions" value="119"/>
</dbReference>
<dbReference type="PIRSF" id="PIRSF002216">
    <property type="entry name" value="MRPL31_prd"/>
    <property type="match status" value="1"/>
</dbReference>
<dbReference type="RefSeq" id="NP_985749.2">
    <property type="nucleotide sequence ID" value="NM_211103.2"/>
</dbReference>